<dbReference type="InterPro" id="IPR001320">
    <property type="entry name" value="Iontro_rcpt_C"/>
</dbReference>
<feature type="domain" description="Ionotropic glutamate receptor C-terminal" evidence="2">
    <location>
        <begin position="139"/>
        <end position="229"/>
    </location>
</feature>
<keyword evidence="1" id="KW-0472">Membrane</keyword>
<proteinExistence type="predicted"/>
<evidence type="ECO:0000256" key="1">
    <source>
        <dbReference type="SAM" id="Phobius"/>
    </source>
</evidence>
<feature type="transmembrane region" description="Helical" evidence="1">
    <location>
        <begin position="130"/>
        <end position="159"/>
    </location>
</feature>
<name>A0A8E0S5K5_9TREM</name>
<evidence type="ECO:0000313" key="3">
    <source>
        <dbReference type="EMBL" id="KAA0198556.1"/>
    </source>
</evidence>
<reference evidence="3" key="1">
    <citation type="submission" date="2019-05" db="EMBL/GenBank/DDBJ databases">
        <title>Annotation for the trematode Fasciolopsis buski.</title>
        <authorList>
            <person name="Choi Y.-J."/>
        </authorList>
    </citation>
    <scope>NUCLEOTIDE SEQUENCE</scope>
    <source>
        <strain evidence="3">HT</strain>
        <tissue evidence="3">Whole worm</tissue>
    </source>
</reference>
<keyword evidence="4" id="KW-1185">Reference proteome</keyword>
<dbReference type="EMBL" id="LUCM01001644">
    <property type="protein sequence ID" value="KAA0198556.1"/>
    <property type="molecule type" value="Genomic_DNA"/>
</dbReference>
<gene>
    <name evidence="3" type="ORF">FBUS_05811</name>
</gene>
<dbReference type="Proteomes" id="UP000728185">
    <property type="component" value="Unassembled WGS sequence"/>
</dbReference>
<accession>A0A8E0S5K5</accession>
<dbReference type="OrthoDB" id="6241507at2759"/>
<comment type="caution">
    <text evidence="3">The sequence shown here is derived from an EMBL/GenBank/DDBJ whole genome shotgun (WGS) entry which is preliminary data.</text>
</comment>
<evidence type="ECO:0000259" key="2">
    <source>
        <dbReference type="Pfam" id="PF00060"/>
    </source>
</evidence>
<sequence length="451" mass="50722">MPPLVMYENNQTTGLLPELFSGSVEVLGDGFLVNPVPDWLVKTALNATAFEAGSMDCIRGLRMTDSSELCLFQITPSSLEELHTSTSTKQNPIDNLVMTATWMELRPTLLVYCKAKECGSFGLEASSIKAMYFMFAFHSSVWSLILLFTLVAGSLLFVFETTQPFQFFIRKGARHLDGWFGLWDSYLFVILAFFLQPYKKFPKSWAGITLALFWYAFTLICLIAYTAGCVRMIFHPVDQNETSRQPTVPSRTLIVCERHHLWCNLLKNSSKNVINESPDFPRTLADPFQFGSANCVENETCAFLTDHVTASQLLNKQLVEDATNATWRWTNAQMECSDDSLNLLCSLPSVWAGFVTTNSLAALSMNRHDLHVSLSGKKTHLYQRWLGSPPKPICRVPGSKTENLTIRIVQMNGVLVFMITGAMLAVLAHMTEYIYALCIKQVSFRNGMIEI</sequence>
<feature type="transmembrane region" description="Helical" evidence="1">
    <location>
        <begin position="204"/>
        <end position="225"/>
    </location>
</feature>
<organism evidence="3 4">
    <name type="scientific">Fasciolopsis buskii</name>
    <dbReference type="NCBI Taxonomy" id="27845"/>
    <lineage>
        <taxon>Eukaryota</taxon>
        <taxon>Metazoa</taxon>
        <taxon>Spiralia</taxon>
        <taxon>Lophotrochozoa</taxon>
        <taxon>Platyhelminthes</taxon>
        <taxon>Trematoda</taxon>
        <taxon>Digenea</taxon>
        <taxon>Plagiorchiida</taxon>
        <taxon>Echinostomata</taxon>
        <taxon>Echinostomatoidea</taxon>
        <taxon>Fasciolidae</taxon>
        <taxon>Fasciolopsis</taxon>
    </lineage>
</organism>
<feature type="transmembrane region" description="Helical" evidence="1">
    <location>
        <begin position="180"/>
        <end position="198"/>
    </location>
</feature>
<keyword evidence="1" id="KW-0812">Transmembrane</keyword>
<dbReference type="Pfam" id="PF00060">
    <property type="entry name" value="Lig_chan"/>
    <property type="match status" value="1"/>
</dbReference>
<feature type="transmembrane region" description="Helical" evidence="1">
    <location>
        <begin position="414"/>
        <end position="436"/>
    </location>
</feature>
<evidence type="ECO:0000313" key="4">
    <source>
        <dbReference type="Proteomes" id="UP000728185"/>
    </source>
</evidence>
<protein>
    <recommendedName>
        <fullName evidence="2">Ionotropic glutamate receptor C-terminal domain-containing protein</fullName>
    </recommendedName>
</protein>
<dbReference type="Gene3D" id="1.10.287.70">
    <property type="match status" value="1"/>
</dbReference>
<dbReference type="AlphaFoldDB" id="A0A8E0S5K5"/>
<keyword evidence="1" id="KW-1133">Transmembrane helix</keyword>
<dbReference type="GO" id="GO:0016020">
    <property type="term" value="C:membrane"/>
    <property type="evidence" value="ECO:0007669"/>
    <property type="project" value="InterPro"/>
</dbReference>
<dbReference type="GO" id="GO:0015276">
    <property type="term" value="F:ligand-gated monoatomic ion channel activity"/>
    <property type="evidence" value="ECO:0007669"/>
    <property type="project" value="InterPro"/>
</dbReference>